<accession>A0A1D7XFA7</accession>
<keyword evidence="3" id="KW-1185">Reference proteome</keyword>
<evidence type="ECO:0000313" key="2">
    <source>
        <dbReference type="EMBL" id="AOQ27216.1"/>
    </source>
</evidence>
<dbReference type="EMBL" id="KX552041">
    <property type="protein sequence ID" value="AOQ27216.1"/>
    <property type="molecule type" value="Genomic_DNA"/>
</dbReference>
<name>A0A1D7XFA7_9CAUD</name>
<reference evidence="2" key="1">
    <citation type="submission" date="2017-02" db="EMBL/GenBank/DDBJ databases">
        <title>Complete genome sequence of two Escherichia coli phages, vB_EcoM_ ESCO5 and vB_EcoM_ESCO13, which are related to phAPEC8.</title>
        <authorList>
            <person name="Trotereau A."/>
            <person name="Gonnet M."/>
            <person name="Viardot A."/>
            <person name="Lalmanach A.-C."/>
            <person name="Guabiraba R."/>
            <person name="Chanteloup N."/>
            <person name="Schouler C."/>
        </authorList>
    </citation>
    <scope>NUCLEOTIDE SEQUENCE [LARGE SCALE GENOMIC DNA]</scope>
</reference>
<organism evidence="2 3">
    <name type="scientific">Escherichia phage ESCO13</name>
    <dbReference type="NCBI Taxonomy" id="1881104"/>
    <lineage>
        <taxon>Viruses</taxon>
        <taxon>Duplodnaviria</taxon>
        <taxon>Heunggongvirae</taxon>
        <taxon>Uroviricota</taxon>
        <taxon>Caudoviricetes</taxon>
        <taxon>Stephanstirmvirinae</taxon>
        <taxon>Phapecoctavirus</taxon>
        <taxon>Phapecoctavirus ESCO13</taxon>
    </lineage>
</organism>
<evidence type="ECO:0000313" key="3">
    <source>
        <dbReference type="Proteomes" id="UP000225358"/>
    </source>
</evidence>
<sequence length="102" mass="11903">MYKITIIQSVGNIRKEVILETEDVNLVREIVLKEDNLQAVESDAPNLMVDQEYSELRRIFEEIQKKETQPTIKPFGPYDPSNPSSPWIMRNTEPYTPFEITC</sequence>
<protein>
    <submittedName>
        <fullName evidence="2">Uncharacterized protein</fullName>
    </submittedName>
</protein>
<gene>
    <name evidence="2" type="ORF">ESCO13_00085</name>
</gene>
<dbReference type="Proteomes" id="UP000225358">
    <property type="component" value="Segment"/>
</dbReference>
<evidence type="ECO:0000256" key="1">
    <source>
        <dbReference type="SAM" id="MobiDB-lite"/>
    </source>
</evidence>
<feature type="region of interest" description="Disordered" evidence="1">
    <location>
        <begin position="70"/>
        <end position="92"/>
    </location>
</feature>
<proteinExistence type="predicted"/>